<dbReference type="InterPro" id="IPR013695">
    <property type="entry name" value="WAK"/>
</dbReference>
<dbReference type="EMBL" id="CAUOFW020000870">
    <property type="protein sequence ID" value="CAK9138201.1"/>
    <property type="molecule type" value="Genomic_DNA"/>
</dbReference>
<proteinExistence type="predicted"/>
<gene>
    <name evidence="12" type="ORF">ILEXP_LOCUS5303</name>
</gene>
<comment type="subcellular location">
    <subcellularLocation>
        <location evidence="1">Membrane</location>
        <topology evidence="1">Single-pass type I membrane protein</topology>
    </subcellularLocation>
</comment>
<evidence type="ECO:0000256" key="3">
    <source>
        <dbReference type="ARBA" id="ARBA00022536"/>
    </source>
</evidence>
<evidence type="ECO:0000256" key="2">
    <source>
        <dbReference type="ARBA" id="ARBA00022527"/>
    </source>
</evidence>
<dbReference type="FunFam" id="2.10.25.10:FF:000038">
    <property type="entry name" value="Fibrillin 2"/>
    <property type="match status" value="1"/>
</dbReference>
<comment type="caution">
    <text evidence="9">Lacks conserved residue(s) required for the propagation of feature annotation.</text>
</comment>
<dbReference type="PANTHER" id="PTHR33491">
    <property type="entry name" value="OSJNBA0016N04.9 PROTEIN"/>
    <property type="match status" value="1"/>
</dbReference>
<evidence type="ECO:0000313" key="12">
    <source>
        <dbReference type="EMBL" id="CAK9138201.1"/>
    </source>
</evidence>
<protein>
    <recommendedName>
        <fullName evidence="11">EGF-like domain-containing protein</fullName>
    </recommendedName>
</protein>
<evidence type="ECO:0000313" key="13">
    <source>
        <dbReference type="Proteomes" id="UP001642360"/>
    </source>
</evidence>
<accession>A0ABC8QZP6</accession>
<keyword evidence="4" id="KW-0808">Transferase</keyword>
<keyword evidence="7" id="KW-1015">Disulfide bond</keyword>
<keyword evidence="2" id="KW-0418">Kinase</keyword>
<dbReference type="AlphaFoldDB" id="A0ABC8QZP6"/>
<keyword evidence="13" id="KW-1185">Reference proteome</keyword>
<keyword evidence="2" id="KW-0723">Serine/threonine-protein kinase</keyword>
<dbReference type="Pfam" id="PF07645">
    <property type="entry name" value="EGF_CA"/>
    <property type="match status" value="1"/>
</dbReference>
<dbReference type="Pfam" id="PF08488">
    <property type="entry name" value="WAK"/>
    <property type="match status" value="1"/>
</dbReference>
<feature type="signal peptide" evidence="10">
    <location>
        <begin position="1"/>
        <end position="30"/>
    </location>
</feature>
<comment type="caution">
    <text evidence="12">The sequence shown here is derived from an EMBL/GenBank/DDBJ whole genome shotgun (WGS) entry which is preliminary data.</text>
</comment>
<feature type="chain" id="PRO_5044780569" description="EGF-like domain-containing protein" evidence="10">
    <location>
        <begin position="31"/>
        <end position="358"/>
    </location>
</feature>
<evidence type="ECO:0000256" key="4">
    <source>
        <dbReference type="ARBA" id="ARBA00022679"/>
    </source>
</evidence>
<evidence type="ECO:0000256" key="6">
    <source>
        <dbReference type="ARBA" id="ARBA00022737"/>
    </source>
</evidence>
<dbReference type="Pfam" id="PF13947">
    <property type="entry name" value="GUB_WAK_bind"/>
    <property type="match status" value="1"/>
</dbReference>
<evidence type="ECO:0000256" key="9">
    <source>
        <dbReference type="PROSITE-ProRule" id="PRU00076"/>
    </source>
</evidence>
<sequence length="358" mass="39056">MASVHHFHVLLVHLSTLAFLLSVAPTATQATSAMVKSGCADRCGNLRIPYPFGMTKDCYLDEDFLITCNQSFNPPIAFLGTSNIDVTKISLQGQLQVWQFVGQNCYDRNGKELSYNGATFDIFKLTISTENKFTVIGCDTYAYLTFYKGDGLSKFSTTGCMAICDSLNSVADGSCSGVGCCQTSIPKGVWSIEIELHSYNNYTNVSGSNHCGYAFVAEQSEFKFTPTYLRKLQNKSVLPMVVDWTVGNETCEVAEKNSATFACKDNTKCYKPDTGNTTSGYRCGCLEGYEGNPYLTNGCQDIDECQDPRLNNCKFEKGCHNTIGNYTCSCPEGYHGDGRKGGEGCTANQSLVIKVALG</sequence>
<reference evidence="12 13" key="1">
    <citation type="submission" date="2024-02" db="EMBL/GenBank/DDBJ databases">
        <authorList>
            <person name="Vignale AGUSTIN F."/>
            <person name="Sosa J E."/>
            <person name="Modenutti C."/>
        </authorList>
    </citation>
    <scope>NUCLEOTIDE SEQUENCE [LARGE SCALE GENOMIC DNA]</scope>
</reference>
<dbReference type="Gene3D" id="2.90.20.10">
    <property type="entry name" value="Plasmodium vivax P25 domain"/>
    <property type="match status" value="1"/>
</dbReference>
<name>A0ABC8QZP6_9AQUA</name>
<dbReference type="GO" id="GO:0004674">
    <property type="term" value="F:protein serine/threonine kinase activity"/>
    <property type="evidence" value="ECO:0007669"/>
    <property type="project" value="UniProtKB-KW"/>
</dbReference>
<feature type="non-terminal residue" evidence="12">
    <location>
        <position position="358"/>
    </location>
</feature>
<dbReference type="Proteomes" id="UP001642360">
    <property type="component" value="Unassembled WGS sequence"/>
</dbReference>
<dbReference type="PROSITE" id="PS01187">
    <property type="entry name" value="EGF_CA"/>
    <property type="match status" value="1"/>
</dbReference>
<dbReference type="InterPro" id="IPR018097">
    <property type="entry name" value="EGF_Ca-bd_CS"/>
</dbReference>
<keyword evidence="8" id="KW-0325">Glycoprotein</keyword>
<organism evidence="12 13">
    <name type="scientific">Ilex paraguariensis</name>
    <name type="common">yerba mate</name>
    <dbReference type="NCBI Taxonomy" id="185542"/>
    <lineage>
        <taxon>Eukaryota</taxon>
        <taxon>Viridiplantae</taxon>
        <taxon>Streptophyta</taxon>
        <taxon>Embryophyta</taxon>
        <taxon>Tracheophyta</taxon>
        <taxon>Spermatophyta</taxon>
        <taxon>Magnoliopsida</taxon>
        <taxon>eudicotyledons</taxon>
        <taxon>Gunneridae</taxon>
        <taxon>Pentapetalae</taxon>
        <taxon>asterids</taxon>
        <taxon>campanulids</taxon>
        <taxon>Aquifoliales</taxon>
        <taxon>Aquifoliaceae</taxon>
        <taxon>Ilex</taxon>
    </lineage>
</organism>
<evidence type="ECO:0000259" key="11">
    <source>
        <dbReference type="PROSITE" id="PS50026"/>
    </source>
</evidence>
<dbReference type="PROSITE" id="PS50026">
    <property type="entry name" value="EGF_3"/>
    <property type="match status" value="1"/>
</dbReference>
<keyword evidence="5 10" id="KW-0732">Signal</keyword>
<dbReference type="InterPro" id="IPR000152">
    <property type="entry name" value="EGF-type_Asp/Asn_hydroxyl_site"/>
</dbReference>
<dbReference type="SUPFAM" id="SSF57196">
    <property type="entry name" value="EGF/Laminin"/>
    <property type="match status" value="1"/>
</dbReference>
<dbReference type="PROSITE" id="PS00010">
    <property type="entry name" value="ASX_HYDROXYL"/>
    <property type="match status" value="1"/>
</dbReference>
<dbReference type="SMART" id="SM00179">
    <property type="entry name" value="EGF_CA"/>
    <property type="match status" value="1"/>
</dbReference>
<dbReference type="InterPro" id="IPR001881">
    <property type="entry name" value="EGF-like_Ca-bd_dom"/>
</dbReference>
<keyword evidence="3 9" id="KW-0245">EGF-like domain</keyword>
<dbReference type="InterPro" id="IPR049883">
    <property type="entry name" value="NOTCH1_EGF-like"/>
</dbReference>
<evidence type="ECO:0000256" key="5">
    <source>
        <dbReference type="ARBA" id="ARBA00022729"/>
    </source>
</evidence>
<keyword evidence="6" id="KW-0677">Repeat</keyword>
<dbReference type="InterPro" id="IPR000742">
    <property type="entry name" value="EGF"/>
</dbReference>
<dbReference type="GO" id="GO:0016020">
    <property type="term" value="C:membrane"/>
    <property type="evidence" value="ECO:0007669"/>
    <property type="project" value="UniProtKB-SubCell"/>
</dbReference>
<dbReference type="InterPro" id="IPR025287">
    <property type="entry name" value="WAK_GUB"/>
</dbReference>
<evidence type="ECO:0000256" key="10">
    <source>
        <dbReference type="SAM" id="SignalP"/>
    </source>
</evidence>
<evidence type="ECO:0000256" key="7">
    <source>
        <dbReference type="ARBA" id="ARBA00023157"/>
    </source>
</evidence>
<feature type="domain" description="EGF-like" evidence="11">
    <location>
        <begin position="301"/>
        <end position="337"/>
    </location>
</feature>
<dbReference type="CDD" id="cd00054">
    <property type="entry name" value="EGF_CA"/>
    <property type="match status" value="1"/>
</dbReference>
<dbReference type="SMART" id="SM00181">
    <property type="entry name" value="EGF"/>
    <property type="match status" value="2"/>
</dbReference>
<evidence type="ECO:0000256" key="1">
    <source>
        <dbReference type="ARBA" id="ARBA00004479"/>
    </source>
</evidence>
<evidence type="ECO:0000256" key="8">
    <source>
        <dbReference type="ARBA" id="ARBA00023180"/>
    </source>
</evidence>